<feature type="domain" description="Sublancin immunity protein SunI-like PH" evidence="1">
    <location>
        <begin position="5"/>
        <end position="37"/>
    </location>
</feature>
<sequence>MLTEGIDVKKTEKELIIKWQLAKFNIALEDIIEVTGDVRR</sequence>
<organism evidence="2 3">
    <name type="scientific">Priestia megaterium Q3</name>
    <dbReference type="NCBI Taxonomy" id="1452722"/>
    <lineage>
        <taxon>Bacteria</taxon>
        <taxon>Bacillati</taxon>
        <taxon>Bacillota</taxon>
        <taxon>Bacilli</taxon>
        <taxon>Bacillales</taxon>
        <taxon>Bacillaceae</taxon>
        <taxon>Priestia</taxon>
    </lineage>
</organism>
<accession>A0A806TFA5</accession>
<evidence type="ECO:0000313" key="3">
    <source>
        <dbReference type="Proteomes" id="UP000036410"/>
    </source>
</evidence>
<evidence type="ECO:0000313" key="2">
    <source>
        <dbReference type="EMBL" id="AKP76762.1"/>
    </source>
</evidence>
<reference evidence="2 3" key="1">
    <citation type="submission" date="2015-01" db="EMBL/GenBank/DDBJ databases">
        <title>Genome sequence of bacillus megaterium Q3.</title>
        <authorList>
            <person name="Wang Y."/>
            <person name="Luo K."/>
            <person name="Bai L."/>
            <person name="Luo F."/>
        </authorList>
    </citation>
    <scope>NUCLEOTIDE SEQUENCE [LARGE SCALE GENOMIC DNA]</scope>
    <source>
        <strain evidence="2 3">Q3</strain>
    </source>
</reference>
<dbReference type="AlphaFoldDB" id="A0A806TFA5"/>
<name>A0A806TFA5_PRIMG</name>
<gene>
    <name evidence="2" type="ORF">AS52_01797</name>
</gene>
<dbReference type="InterPro" id="IPR055365">
    <property type="entry name" value="PH_SunI-like"/>
</dbReference>
<evidence type="ECO:0000259" key="1">
    <source>
        <dbReference type="Pfam" id="PF23491"/>
    </source>
</evidence>
<proteinExistence type="predicted"/>
<dbReference type="Proteomes" id="UP000036410">
    <property type="component" value="Chromosome"/>
</dbReference>
<dbReference type="Pfam" id="PF23491">
    <property type="entry name" value="bPH_8"/>
    <property type="match status" value="1"/>
</dbReference>
<dbReference type="EMBL" id="CP010586">
    <property type="protein sequence ID" value="AKP76762.1"/>
    <property type="molecule type" value="Genomic_DNA"/>
</dbReference>
<protein>
    <recommendedName>
        <fullName evidence="1">Sublancin immunity protein SunI-like PH domain-containing protein</fullName>
    </recommendedName>
</protein>